<evidence type="ECO:0000256" key="1">
    <source>
        <dbReference type="SAM" id="MobiDB-lite"/>
    </source>
</evidence>
<keyword evidence="3" id="KW-1185">Reference proteome</keyword>
<accession>A0A919SYH8</accession>
<protein>
    <submittedName>
        <fullName evidence="2">Uncharacterized protein</fullName>
    </submittedName>
</protein>
<sequence>MLQVVDGFQQREADHGLGEQERQDARTVRGQNRQKLSPSRELAGSSGVATRRWCPRLCSTKKWP</sequence>
<feature type="region of interest" description="Disordered" evidence="1">
    <location>
        <begin position="1"/>
        <end position="49"/>
    </location>
</feature>
<dbReference type="Proteomes" id="UP000681340">
    <property type="component" value="Unassembled WGS sequence"/>
</dbReference>
<name>A0A919SYH8_9ACTN</name>
<proteinExistence type="predicted"/>
<reference evidence="2" key="1">
    <citation type="submission" date="2021-03" db="EMBL/GenBank/DDBJ databases">
        <title>Whole genome shotgun sequence of Actinoplanes auranticolor NBRC 12245.</title>
        <authorList>
            <person name="Komaki H."/>
            <person name="Tamura T."/>
        </authorList>
    </citation>
    <scope>NUCLEOTIDE SEQUENCE</scope>
    <source>
        <strain evidence="2">NBRC 12245</strain>
    </source>
</reference>
<dbReference type="EMBL" id="BOQL01000088">
    <property type="protein sequence ID" value="GIM80044.1"/>
    <property type="molecule type" value="Genomic_DNA"/>
</dbReference>
<evidence type="ECO:0000313" key="3">
    <source>
        <dbReference type="Proteomes" id="UP000681340"/>
    </source>
</evidence>
<dbReference type="AlphaFoldDB" id="A0A919SYH8"/>
<comment type="caution">
    <text evidence="2">The sequence shown here is derived from an EMBL/GenBank/DDBJ whole genome shotgun (WGS) entry which is preliminary data.</text>
</comment>
<evidence type="ECO:0000313" key="2">
    <source>
        <dbReference type="EMBL" id="GIM80044.1"/>
    </source>
</evidence>
<feature type="compositionally biased region" description="Basic and acidic residues" evidence="1">
    <location>
        <begin position="9"/>
        <end position="27"/>
    </location>
</feature>
<gene>
    <name evidence="2" type="ORF">Aau02nite_88730</name>
</gene>
<organism evidence="2 3">
    <name type="scientific">Actinoplanes auranticolor</name>
    <dbReference type="NCBI Taxonomy" id="47988"/>
    <lineage>
        <taxon>Bacteria</taxon>
        <taxon>Bacillati</taxon>
        <taxon>Actinomycetota</taxon>
        <taxon>Actinomycetes</taxon>
        <taxon>Micromonosporales</taxon>
        <taxon>Micromonosporaceae</taxon>
        <taxon>Actinoplanes</taxon>
    </lineage>
</organism>